<name>A0ABU2WLM7_9GAMM</name>
<keyword evidence="3" id="KW-1185">Reference proteome</keyword>
<dbReference type="RefSeq" id="WP_311366200.1">
    <property type="nucleotide sequence ID" value="NZ_JAVRIC010000026.1"/>
</dbReference>
<dbReference type="EMBL" id="JAVRIC010000026">
    <property type="protein sequence ID" value="MDT0498788.1"/>
    <property type="molecule type" value="Genomic_DNA"/>
</dbReference>
<evidence type="ECO:0000313" key="3">
    <source>
        <dbReference type="Proteomes" id="UP001254608"/>
    </source>
</evidence>
<feature type="compositionally biased region" description="Basic and acidic residues" evidence="1">
    <location>
        <begin position="1"/>
        <end position="10"/>
    </location>
</feature>
<feature type="region of interest" description="Disordered" evidence="1">
    <location>
        <begin position="1"/>
        <end position="21"/>
    </location>
</feature>
<proteinExistence type="predicted"/>
<organism evidence="2 3">
    <name type="scientific">Banduia mediterranea</name>
    <dbReference type="NCBI Taxonomy" id="3075609"/>
    <lineage>
        <taxon>Bacteria</taxon>
        <taxon>Pseudomonadati</taxon>
        <taxon>Pseudomonadota</taxon>
        <taxon>Gammaproteobacteria</taxon>
        <taxon>Nevskiales</taxon>
        <taxon>Algiphilaceae</taxon>
        <taxon>Banduia</taxon>
    </lineage>
</organism>
<gene>
    <name evidence="2" type="ORF">RM530_15670</name>
</gene>
<dbReference type="Proteomes" id="UP001254608">
    <property type="component" value="Unassembled WGS sequence"/>
</dbReference>
<sequence length="67" mass="7405">RRVIDMDQKPSRTPSAHAGGIVDRDLRQMHIALRCTDPPACPHGTASVFPASRLTRVNAESGIWVER</sequence>
<accession>A0ABU2WLM7</accession>
<feature type="non-terminal residue" evidence="2">
    <location>
        <position position="1"/>
    </location>
</feature>
<reference evidence="2 3" key="1">
    <citation type="submission" date="2023-09" db="EMBL/GenBank/DDBJ databases">
        <authorList>
            <person name="Rey-Velasco X."/>
        </authorList>
    </citation>
    <scope>NUCLEOTIDE SEQUENCE [LARGE SCALE GENOMIC DNA]</scope>
    <source>
        <strain evidence="2 3">W345</strain>
    </source>
</reference>
<protein>
    <submittedName>
        <fullName evidence="2">Uncharacterized protein</fullName>
    </submittedName>
</protein>
<evidence type="ECO:0000256" key="1">
    <source>
        <dbReference type="SAM" id="MobiDB-lite"/>
    </source>
</evidence>
<evidence type="ECO:0000313" key="2">
    <source>
        <dbReference type="EMBL" id="MDT0498788.1"/>
    </source>
</evidence>
<comment type="caution">
    <text evidence="2">The sequence shown here is derived from an EMBL/GenBank/DDBJ whole genome shotgun (WGS) entry which is preliminary data.</text>
</comment>